<dbReference type="Proteomes" id="UP001152562">
    <property type="component" value="Unassembled WGS sequence"/>
</dbReference>
<sequence length="490" mass="57374">MERSLIKILTYNSKTKKKTQNQDITEKEIYKLLILLRDCDTNLQTQIILALGSVLFRNQRELWIALCRCLADVCRGCVLNQTFCSDLIPMCITFCRRDTFVIVFLQSLLEGHEKNNRLFHLNNGMSIFTRESMYNTQYLQLLNTVIENVTEEFVMILKNNLFSELYQLRMKTHSEISQWASIILYSYEKALGKYRDKLKWDNESTRNEAKNNCTVIHPSRDGQESDNTDELLKNVFREVANYNYYERRNKNIRNTNDIKGPRAFFSNEDKIMNPRSRKHIDLSFSSLVKSHVRENSFFPYKNNHDSLINKSSCMITDNTYEHTEPRFNNSGNNFYPISTSTPKRDRTLSTITKIYENRKITKRPKKYKVPNKVNRSLSIKFLDVVNSSCTTIIKSIKSVFTRNTSVKQTVNEKCGSFTEYMRIRDQYLSDISKSSPDVKSCMTCNDTLLLKEKLVSDDCLKVTVKKLKHGINMFGCDFKVYYKLATNIFV</sequence>
<keyword evidence="2" id="KW-1185">Reference proteome</keyword>
<protein>
    <submittedName>
        <fullName evidence="1">Uncharacterized protein</fullName>
    </submittedName>
</protein>
<evidence type="ECO:0000313" key="1">
    <source>
        <dbReference type="EMBL" id="CAH4033641.1"/>
    </source>
</evidence>
<comment type="caution">
    <text evidence="1">The sequence shown here is derived from an EMBL/GenBank/DDBJ whole genome shotgun (WGS) entry which is preliminary data.</text>
</comment>
<proteinExistence type="predicted"/>
<gene>
    <name evidence="1" type="ORF">PIBRA_LOCUS9908</name>
</gene>
<accession>A0A9P0TK03</accession>
<evidence type="ECO:0000313" key="2">
    <source>
        <dbReference type="Proteomes" id="UP001152562"/>
    </source>
</evidence>
<reference evidence="1" key="1">
    <citation type="submission" date="2022-05" db="EMBL/GenBank/DDBJ databases">
        <authorList>
            <person name="Okamura Y."/>
        </authorList>
    </citation>
    <scope>NUCLEOTIDE SEQUENCE</scope>
</reference>
<organism evidence="1 2">
    <name type="scientific">Pieris brassicae</name>
    <name type="common">White butterfly</name>
    <name type="synonym">Large white butterfly</name>
    <dbReference type="NCBI Taxonomy" id="7116"/>
    <lineage>
        <taxon>Eukaryota</taxon>
        <taxon>Metazoa</taxon>
        <taxon>Ecdysozoa</taxon>
        <taxon>Arthropoda</taxon>
        <taxon>Hexapoda</taxon>
        <taxon>Insecta</taxon>
        <taxon>Pterygota</taxon>
        <taxon>Neoptera</taxon>
        <taxon>Endopterygota</taxon>
        <taxon>Lepidoptera</taxon>
        <taxon>Glossata</taxon>
        <taxon>Ditrysia</taxon>
        <taxon>Papilionoidea</taxon>
        <taxon>Pieridae</taxon>
        <taxon>Pierinae</taxon>
        <taxon>Pieris</taxon>
    </lineage>
</organism>
<dbReference type="EMBL" id="CALOZG010000034">
    <property type="protein sequence ID" value="CAH4033641.1"/>
    <property type="molecule type" value="Genomic_DNA"/>
</dbReference>
<name>A0A9P0TK03_PIEBR</name>
<dbReference type="InterPro" id="IPR016024">
    <property type="entry name" value="ARM-type_fold"/>
</dbReference>
<dbReference type="AlphaFoldDB" id="A0A9P0TK03"/>
<dbReference type="SUPFAM" id="SSF48371">
    <property type="entry name" value="ARM repeat"/>
    <property type="match status" value="1"/>
</dbReference>